<feature type="chain" id="PRO_5042022492" evidence="1">
    <location>
        <begin position="23"/>
        <end position="208"/>
    </location>
</feature>
<comment type="caution">
    <text evidence="2">The sequence shown here is derived from an EMBL/GenBank/DDBJ whole genome shotgun (WGS) entry which is preliminary data.</text>
</comment>
<gene>
    <name evidence="2" type="ORF">FB45DRAFT_1027058</name>
</gene>
<protein>
    <submittedName>
        <fullName evidence="2">Uncharacterized protein</fullName>
    </submittedName>
</protein>
<dbReference type="AlphaFoldDB" id="A0AAD7BX29"/>
<dbReference type="EMBL" id="JARKIF010000008">
    <property type="protein sequence ID" value="KAJ7632938.1"/>
    <property type="molecule type" value="Genomic_DNA"/>
</dbReference>
<proteinExistence type="predicted"/>
<organism evidence="2 3">
    <name type="scientific">Roridomyces roridus</name>
    <dbReference type="NCBI Taxonomy" id="1738132"/>
    <lineage>
        <taxon>Eukaryota</taxon>
        <taxon>Fungi</taxon>
        <taxon>Dikarya</taxon>
        <taxon>Basidiomycota</taxon>
        <taxon>Agaricomycotina</taxon>
        <taxon>Agaricomycetes</taxon>
        <taxon>Agaricomycetidae</taxon>
        <taxon>Agaricales</taxon>
        <taxon>Marasmiineae</taxon>
        <taxon>Mycenaceae</taxon>
        <taxon>Roridomyces</taxon>
    </lineage>
</organism>
<evidence type="ECO:0000313" key="2">
    <source>
        <dbReference type="EMBL" id="KAJ7632938.1"/>
    </source>
</evidence>
<keyword evidence="1" id="KW-0732">Signal</keyword>
<evidence type="ECO:0000313" key="3">
    <source>
        <dbReference type="Proteomes" id="UP001221142"/>
    </source>
</evidence>
<dbReference type="Proteomes" id="UP001221142">
    <property type="component" value="Unassembled WGS sequence"/>
</dbReference>
<evidence type="ECO:0000256" key="1">
    <source>
        <dbReference type="SAM" id="SignalP"/>
    </source>
</evidence>
<accession>A0AAD7BX29</accession>
<name>A0AAD7BX29_9AGAR</name>
<keyword evidence="3" id="KW-1185">Reference proteome</keyword>
<reference evidence="2" key="1">
    <citation type="submission" date="2023-03" db="EMBL/GenBank/DDBJ databases">
        <title>Massive genome expansion in bonnet fungi (Mycena s.s.) driven by repeated elements and novel gene families across ecological guilds.</title>
        <authorList>
            <consortium name="Lawrence Berkeley National Laboratory"/>
            <person name="Harder C.B."/>
            <person name="Miyauchi S."/>
            <person name="Viragh M."/>
            <person name="Kuo A."/>
            <person name="Thoen E."/>
            <person name="Andreopoulos B."/>
            <person name="Lu D."/>
            <person name="Skrede I."/>
            <person name="Drula E."/>
            <person name="Henrissat B."/>
            <person name="Morin E."/>
            <person name="Kohler A."/>
            <person name="Barry K."/>
            <person name="LaButti K."/>
            <person name="Morin E."/>
            <person name="Salamov A."/>
            <person name="Lipzen A."/>
            <person name="Mereny Z."/>
            <person name="Hegedus B."/>
            <person name="Baldrian P."/>
            <person name="Stursova M."/>
            <person name="Weitz H."/>
            <person name="Taylor A."/>
            <person name="Grigoriev I.V."/>
            <person name="Nagy L.G."/>
            <person name="Martin F."/>
            <person name="Kauserud H."/>
        </authorList>
    </citation>
    <scope>NUCLEOTIDE SEQUENCE</scope>
    <source>
        <strain evidence="2">9284</strain>
    </source>
</reference>
<sequence length="208" mass="21454">MHFSLHLISTVALAILSTGVVAVPKPEGVGAVDISGRSTCYSGRYYGPKGCTNCPKGYSCSGNGDPQACGAGTFQNTTGKNFCYSTEPGTYQPNSGQNSSIPCPKGRYQPYSQQTFCYGAPTGRFQNLTGQATVCGVCCGWYTDKVDSAQNPQLTGANIHKCPAKTPYSGSSSGDGASGCSAQPKGCVPMKTCVEAANGTCPDQTFSG</sequence>
<feature type="signal peptide" evidence="1">
    <location>
        <begin position="1"/>
        <end position="22"/>
    </location>
</feature>
<dbReference type="SMART" id="SM01411">
    <property type="entry name" value="Ephrin_rec_like"/>
    <property type="match status" value="2"/>
</dbReference>